<dbReference type="InterPro" id="IPR038770">
    <property type="entry name" value="Na+/solute_symporter_sf"/>
</dbReference>
<evidence type="ECO:0000313" key="7">
    <source>
        <dbReference type="Proteomes" id="UP000217431"/>
    </source>
</evidence>
<dbReference type="STRING" id="28131.BWX40_07815"/>
<evidence type="ECO:0000313" key="6">
    <source>
        <dbReference type="EMBL" id="BAU18493.1"/>
    </source>
</evidence>
<dbReference type="GO" id="GO:0016020">
    <property type="term" value="C:membrane"/>
    <property type="evidence" value="ECO:0007669"/>
    <property type="project" value="UniProtKB-SubCell"/>
</dbReference>
<dbReference type="EMBL" id="AP014597">
    <property type="protein sequence ID" value="BAU18493.1"/>
    <property type="molecule type" value="Genomic_DNA"/>
</dbReference>
<organism evidence="6 7">
    <name type="scientific">Prevotella intermedia</name>
    <dbReference type="NCBI Taxonomy" id="28131"/>
    <lineage>
        <taxon>Bacteria</taxon>
        <taxon>Pseudomonadati</taxon>
        <taxon>Bacteroidota</taxon>
        <taxon>Bacteroidia</taxon>
        <taxon>Bacteroidales</taxon>
        <taxon>Prevotellaceae</taxon>
        <taxon>Prevotella</taxon>
    </lineage>
</organism>
<gene>
    <name evidence="6" type="ORF">PIOMA14_I_1985</name>
</gene>
<reference evidence="6 7" key="1">
    <citation type="journal article" date="2016" name="DNA Res.">
        <title>The complete genome sequencing of Prevotella intermedia strain OMA14 and a subsequent fine-scale, intra-species genomic comparison reveal an unusual amplification of conjugative and mobile transposons and identify a novel Prevotella-lineage-specific repeat.</title>
        <authorList>
            <person name="Naito M."/>
            <person name="Ogura Y."/>
            <person name="Itoh T."/>
            <person name="Shoji M."/>
            <person name="Okamoto M."/>
            <person name="Hayashi T."/>
            <person name="Nakayama K."/>
        </authorList>
    </citation>
    <scope>NUCLEOTIDE SEQUENCE [LARGE SCALE GENOMIC DNA]</scope>
    <source>
        <strain evidence="6 7">OMA14</strain>
    </source>
</reference>
<keyword evidence="4 5" id="KW-0472">Membrane</keyword>
<dbReference type="Gene3D" id="1.20.1530.20">
    <property type="match status" value="1"/>
</dbReference>
<protein>
    <submittedName>
        <fullName evidence="6">Putative sodium-dependent transporter</fullName>
    </submittedName>
</protein>
<evidence type="ECO:0000256" key="1">
    <source>
        <dbReference type="ARBA" id="ARBA00004141"/>
    </source>
</evidence>
<feature type="transmembrane region" description="Helical" evidence="5">
    <location>
        <begin position="45"/>
        <end position="62"/>
    </location>
</feature>
<comment type="subcellular location">
    <subcellularLocation>
        <location evidence="1">Membrane</location>
        <topology evidence="1">Multi-pass membrane protein</topology>
    </subcellularLocation>
</comment>
<evidence type="ECO:0000256" key="2">
    <source>
        <dbReference type="ARBA" id="ARBA00022692"/>
    </source>
</evidence>
<evidence type="ECO:0000256" key="3">
    <source>
        <dbReference type="ARBA" id="ARBA00022989"/>
    </source>
</evidence>
<accession>A0A0T7ANC1</accession>
<evidence type="ECO:0000256" key="5">
    <source>
        <dbReference type="SAM" id="Phobius"/>
    </source>
</evidence>
<feature type="transmembrane region" description="Helical" evidence="5">
    <location>
        <begin position="209"/>
        <end position="228"/>
    </location>
</feature>
<dbReference type="Pfam" id="PF01758">
    <property type="entry name" value="SBF"/>
    <property type="match status" value="1"/>
</dbReference>
<feature type="transmembrane region" description="Helical" evidence="5">
    <location>
        <begin position="135"/>
        <end position="155"/>
    </location>
</feature>
<dbReference type="InterPro" id="IPR002657">
    <property type="entry name" value="BilAc:Na_symport/Acr3"/>
</dbReference>
<feature type="transmembrane region" description="Helical" evidence="5">
    <location>
        <begin position="167"/>
        <end position="188"/>
    </location>
</feature>
<dbReference type="Proteomes" id="UP000217431">
    <property type="component" value="Chromosome I"/>
</dbReference>
<feature type="transmembrane region" description="Helical" evidence="5">
    <location>
        <begin position="100"/>
        <end position="123"/>
    </location>
</feature>
<sequence length="323" mass="36552">MELISIIKKWTLPVAIATGAIVYLLFAFIPLLSPASAVFEPTFDFLLPICMFLMLYVTFCKVDFRRLVPVQWHFWIGAFQVLFVLIAVGFILFFKLQGNGLILMESVLACIICPCASAAAIVTQKLGGNIEDMTTYTFLSNFICAALIPTCFPLIEPNVNVGFAESFLVILNRVCLILVAPMVVAYFTKHWRILRPLYNWIVSVRNLGFYFWAFTLTIVTGTTVKNIVHADTTVFFLVFIALVSLLLCLVQFAVGRFIGRFFDSTIEAGQALGQKNTTFAIWITFTYLNPLSSVGPGCYILWQNIINSIELWYYEKHPHKREV</sequence>
<keyword evidence="2 5" id="KW-0812">Transmembrane</keyword>
<name>A0A0T7ANC1_PREIN</name>
<evidence type="ECO:0000256" key="4">
    <source>
        <dbReference type="ARBA" id="ARBA00023136"/>
    </source>
</evidence>
<dbReference type="AlphaFoldDB" id="A0A0T7ANC1"/>
<feature type="transmembrane region" description="Helical" evidence="5">
    <location>
        <begin position="234"/>
        <end position="254"/>
    </location>
</feature>
<feature type="transmembrane region" description="Helical" evidence="5">
    <location>
        <begin position="12"/>
        <end position="33"/>
    </location>
</feature>
<proteinExistence type="predicted"/>
<dbReference type="RefSeq" id="WP_096406999.1">
    <property type="nucleotide sequence ID" value="NZ_AP014597.1"/>
</dbReference>
<keyword evidence="3 5" id="KW-1133">Transmembrane helix</keyword>
<feature type="transmembrane region" description="Helical" evidence="5">
    <location>
        <begin position="74"/>
        <end position="94"/>
    </location>
</feature>